<evidence type="ECO:0000259" key="1">
    <source>
        <dbReference type="Pfam" id="PF04542"/>
    </source>
</evidence>
<dbReference type="InterPro" id="IPR007627">
    <property type="entry name" value="RNA_pol_sigma70_r2"/>
</dbReference>
<proteinExistence type="predicted"/>
<comment type="caution">
    <text evidence="2">The sequence shown here is derived from an EMBL/GenBank/DDBJ whole genome shotgun (WGS) entry which is preliminary data.</text>
</comment>
<dbReference type="Pfam" id="PF04542">
    <property type="entry name" value="Sigma70_r2"/>
    <property type="match status" value="1"/>
</dbReference>
<evidence type="ECO:0000313" key="3">
    <source>
        <dbReference type="Proteomes" id="UP000252585"/>
    </source>
</evidence>
<name>A0A368YAQ5_9BACI</name>
<dbReference type="NCBIfam" id="TIGR02937">
    <property type="entry name" value="sigma70-ECF"/>
    <property type="match status" value="1"/>
</dbReference>
<dbReference type="InterPro" id="IPR014284">
    <property type="entry name" value="RNA_pol_sigma-70_dom"/>
</dbReference>
<dbReference type="GO" id="GO:0003700">
    <property type="term" value="F:DNA-binding transcription factor activity"/>
    <property type="evidence" value="ECO:0007669"/>
    <property type="project" value="InterPro"/>
</dbReference>
<dbReference type="SUPFAM" id="SSF88659">
    <property type="entry name" value="Sigma3 and sigma4 domains of RNA polymerase sigma factors"/>
    <property type="match status" value="1"/>
</dbReference>
<organism evidence="2 3">
    <name type="scientific">Saliterribacillus persicus</name>
    <dbReference type="NCBI Taxonomy" id="930114"/>
    <lineage>
        <taxon>Bacteria</taxon>
        <taxon>Bacillati</taxon>
        <taxon>Bacillota</taxon>
        <taxon>Bacilli</taxon>
        <taxon>Bacillales</taxon>
        <taxon>Bacillaceae</taxon>
        <taxon>Saliterribacillus</taxon>
    </lineage>
</organism>
<dbReference type="AlphaFoldDB" id="A0A368YAQ5"/>
<keyword evidence="3" id="KW-1185">Reference proteome</keyword>
<feature type="domain" description="RNA polymerase sigma-70 region 2" evidence="1">
    <location>
        <begin position="10"/>
        <end position="76"/>
    </location>
</feature>
<evidence type="ECO:0000313" key="2">
    <source>
        <dbReference type="EMBL" id="RCW77340.1"/>
    </source>
</evidence>
<dbReference type="InterPro" id="IPR036388">
    <property type="entry name" value="WH-like_DNA-bd_sf"/>
</dbReference>
<dbReference type="Proteomes" id="UP000252585">
    <property type="component" value="Unassembled WGS sequence"/>
</dbReference>
<dbReference type="Gene3D" id="1.10.10.10">
    <property type="entry name" value="Winged helix-like DNA-binding domain superfamily/Winged helix DNA-binding domain"/>
    <property type="match status" value="1"/>
</dbReference>
<dbReference type="RefSeq" id="WP_114351276.1">
    <property type="nucleotide sequence ID" value="NZ_QPJJ01000001.1"/>
</dbReference>
<gene>
    <name evidence="2" type="ORF">DFR57_101211</name>
</gene>
<dbReference type="InterPro" id="IPR013325">
    <property type="entry name" value="RNA_pol_sigma_r2"/>
</dbReference>
<sequence length="172" mass="20239">MKEVDFSQLLKEFEPLIYHLIKKYGIRDPEDEFYQEAAISLWQAYQSYDKEKAKFSTYAYYCISRTLCNLIAKDQKEIAKKEKVLSATTFEDLLVENKTGIGIDAGLLKKIRTSLTDNQWKWFLHFVIEDKSIKEIAGKENVTEDAVKNWGRLAKKKVQKILVDEEYVERRL</sequence>
<dbReference type="InterPro" id="IPR013324">
    <property type="entry name" value="RNA_pol_sigma_r3/r4-like"/>
</dbReference>
<accession>A0A368YAQ5</accession>
<protein>
    <submittedName>
        <fullName evidence="2">RNA polymerase sigma factor (Sigma-70 family)</fullName>
    </submittedName>
</protein>
<dbReference type="GO" id="GO:0006352">
    <property type="term" value="P:DNA-templated transcription initiation"/>
    <property type="evidence" value="ECO:0007669"/>
    <property type="project" value="InterPro"/>
</dbReference>
<reference evidence="2 3" key="1">
    <citation type="submission" date="2018-07" db="EMBL/GenBank/DDBJ databases">
        <title>Genomic Encyclopedia of Type Strains, Phase IV (KMG-IV): sequencing the most valuable type-strain genomes for metagenomic binning, comparative biology and taxonomic classification.</title>
        <authorList>
            <person name="Goeker M."/>
        </authorList>
    </citation>
    <scope>NUCLEOTIDE SEQUENCE [LARGE SCALE GENOMIC DNA]</scope>
    <source>
        <strain evidence="2 3">DSM 27696</strain>
    </source>
</reference>
<dbReference type="Gene3D" id="1.10.1740.10">
    <property type="match status" value="1"/>
</dbReference>
<dbReference type="EMBL" id="QPJJ01000001">
    <property type="protein sequence ID" value="RCW77340.1"/>
    <property type="molecule type" value="Genomic_DNA"/>
</dbReference>
<dbReference type="OrthoDB" id="9783788at2"/>
<dbReference type="SUPFAM" id="SSF88946">
    <property type="entry name" value="Sigma2 domain of RNA polymerase sigma factors"/>
    <property type="match status" value="1"/>
</dbReference>